<accession>G8RL30</accession>
<keyword evidence="3" id="KW-1185">Reference proteome</keyword>
<dbReference type="KEGG" id="mrh:MycrhN_0453"/>
<name>G8RL30_MYCRN</name>
<evidence type="ECO:0000313" key="3">
    <source>
        <dbReference type="Proteomes" id="UP000005442"/>
    </source>
</evidence>
<gene>
    <name evidence="2" type="ordered locus">MycrhN_0453</name>
</gene>
<dbReference type="PATRIC" id="fig|710685.3.peg.457"/>
<feature type="region of interest" description="Disordered" evidence="1">
    <location>
        <begin position="1"/>
        <end position="66"/>
    </location>
</feature>
<organism evidence="2 3">
    <name type="scientific">Mycolicibacterium rhodesiae (strain NBB3)</name>
    <name type="common">Mycobacterium rhodesiae</name>
    <dbReference type="NCBI Taxonomy" id="710685"/>
    <lineage>
        <taxon>Bacteria</taxon>
        <taxon>Bacillati</taxon>
        <taxon>Actinomycetota</taxon>
        <taxon>Actinomycetes</taxon>
        <taxon>Mycobacteriales</taxon>
        <taxon>Mycobacteriaceae</taxon>
        <taxon>Mycolicibacterium</taxon>
    </lineage>
</organism>
<dbReference type="AlphaFoldDB" id="G8RL30"/>
<evidence type="ECO:0000256" key="1">
    <source>
        <dbReference type="SAM" id="MobiDB-lite"/>
    </source>
</evidence>
<dbReference type="HOGENOM" id="CLU_2845168_0_0_11"/>
<dbReference type="Proteomes" id="UP000005442">
    <property type="component" value="Chromosome"/>
</dbReference>
<dbReference type="RefSeq" id="WP_014208912.1">
    <property type="nucleotide sequence ID" value="NC_016604.1"/>
</dbReference>
<proteinExistence type="predicted"/>
<dbReference type="EMBL" id="CP003169">
    <property type="protein sequence ID" value="AEV71092.1"/>
    <property type="molecule type" value="Genomic_DNA"/>
</dbReference>
<protein>
    <submittedName>
        <fullName evidence="2">Uncharacterized protein</fullName>
    </submittedName>
</protein>
<feature type="compositionally biased region" description="Acidic residues" evidence="1">
    <location>
        <begin position="53"/>
        <end position="66"/>
    </location>
</feature>
<dbReference type="STRING" id="710685.MycrhN_0453"/>
<dbReference type="OrthoDB" id="4752781at2"/>
<reference evidence="2 3" key="1">
    <citation type="submission" date="2011-12" db="EMBL/GenBank/DDBJ databases">
        <title>Complete sequence of Mycobacterium rhodesiae NBB3.</title>
        <authorList>
            <consortium name="US DOE Joint Genome Institute"/>
            <person name="Lucas S."/>
            <person name="Han J."/>
            <person name="Lapidus A."/>
            <person name="Cheng J.-F."/>
            <person name="Goodwin L."/>
            <person name="Pitluck S."/>
            <person name="Peters L."/>
            <person name="Mikhailova N."/>
            <person name="Gu W."/>
            <person name="Detter J.C."/>
            <person name="Han C."/>
            <person name="Tapia R."/>
            <person name="Land M."/>
            <person name="Hauser L."/>
            <person name="Kyrpides N."/>
            <person name="Ivanova N."/>
            <person name="Pagani I."/>
            <person name="Mattes T."/>
            <person name="Holmes A."/>
            <person name="Rutledge P."/>
            <person name="Paulsen I."/>
            <person name="Coleman N."/>
            <person name="Woyke T."/>
        </authorList>
    </citation>
    <scope>NUCLEOTIDE SEQUENCE [LARGE SCALE GENOMIC DNA]</scope>
    <source>
        <strain evidence="2 3">NBB3</strain>
    </source>
</reference>
<evidence type="ECO:0000313" key="2">
    <source>
        <dbReference type="EMBL" id="AEV71092.1"/>
    </source>
</evidence>
<sequence length="66" mass="7386">MQDREDIPDDIPVADAVEQQRAISESDLDDNSAESAREWPLEAAGPDWQEQLDTVDLDEEEGRSDA</sequence>